<dbReference type="Pfam" id="PF04179">
    <property type="entry name" value="Init_tRNA_PT"/>
    <property type="match status" value="1"/>
</dbReference>
<dbReference type="GO" id="GO:0043399">
    <property type="term" value="F:tRNA adenosine(64)-2'-O-ribosylphosphate transferase activity"/>
    <property type="evidence" value="ECO:0007669"/>
    <property type="project" value="InterPro"/>
</dbReference>
<dbReference type="Pfam" id="PF17184">
    <property type="entry name" value="Rit1_C"/>
    <property type="match status" value="1"/>
</dbReference>
<evidence type="ECO:0000313" key="3">
    <source>
        <dbReference type="EMBL" id="CAD9721583.1"/>
    </source>
</evidence>
<dbReference type="InterPro" id="IPR007306">
    <property type="entry name" value="Rit1"/>
</dbReference>
<evidence type="ECO:0000259" key="1">
    <source>
        <dbReference type="Pfam" id="PF04179"/>
    </source>
</evidence>
<sequence length="477" mass="52416">MEELERKPKGNLLRKLKRRERAGLYNVLRSIYEDSLFVRELREDILPGIPVLANLRCGAWYSPRFDGDCYFKSTDGHCGKWQFSFTRLNAHVARTAAGAGGALLVDSTKSAVKRFPDSFARTVPIWCGVLNRAVAIARGEGDDRDWDREVHLPSWIPDSERSALEPLVEGWSQKLAKTQPGLLEELSEILAKPLRPLWVSDDSPMWQHVTREDRDGFSFVPVYLLCCSKLGESPRTSADKFTRHSWRYIRGAADDHEAWAAGLTPQMFWSHHEELLETDPEEVERTVEEIASREGLQYGAGFGGKRLSQKITSCSAGQTAVSWVAGTGVGICPAGALKSVDASEVLGAVVLDCSTSRAVPADVGADVRHVEILPHKFDRLSLQNALGGATTYIAERLGAGCKVIVACDDGQDISPAVVAAHFLVSRTGTEAGGGRPEPYTKEDVRSAISRVTQHCPAAHPSRGSAKQVYNWLRLANL</sequence>
<gene>
    <name evidence="3" type="ORF">CROS1312_LOCUS851</name>
</gene>
<evidence type="ECO:0000259" key="2">
    <source>
        <dbReference type="Pfam" id="PF17184"/>
    </source>
</evidence>
<name>A0A7S2T9V9_9CHLO</name>
<feature type="domain" description="Rit1 N-terminal" evidence="2">
    <location>
        <begin position="18"/>
        <end position="291"/>
    </location>
</feature>
<reference evidence="3" key="1">
    <citation type="submission" date="2021-01" db="EMBL/GenBank/DDBJ databases">
        <authorList>
            <person name="Corre E."/>
            <person name="Pelletier E."/>
            <person name="Niang G."/>
            <person name="Scheremetjew M."/>
            <person name="Finn R."/>
            <person name="Kale V."/>
            <person name="Holt S."/>
            <person name="Cochrane G."/>
            <person name="Meng A."/>
            <person name="Brown T."/>
            <person name="Cohen L."/>
        </authorList>
    </citation>
    <scope>NUCLEOTIDE SEQUENCE</scope>
    <source>
        <strain evidence="3">RCC2335</strain>
    </source>
</reference>
<dbReference type="PANTHER" id="PTHR31811:SF0">
    <property type="entry name" value="TRNA A64-2'-O-RIBOSYLPHOSPHATE TRANSFERASE"/>
    <property type="match status" value="1"/>
</dbReference>
<dbReference type="InterPro" id="IPR029021">
    <property type="entry name" value="Prot-tyrosine_phosphatase-like"/>
</dbReference>
<dbReference type="Gene3D" id="3.90.190.10">
    <property type="entry name" value="Protein tyrosine phosphatase superfamily"/>
    <property type="match status" value="1"/>
</dbReference>
<organism evidence="3">
    <name type="scientific">Chloropicon roscoffensis</name>
    <dbReference type="NCBI Taxonomy" id="1461544"/>
    <lineage>
        <taxon>Eukaryota</taxon>
        <taxon>Viridiplantae</taxon>
        <taxon>Chlorophyta</taxon>
        <taxon>Chloropicophyceae</taxon>
        <taxon>Chloropicales</taxon>
        <taxon>Chloropicaceae</taxon>
        <taxon>Chloropicon</taxon>
    </lineage>
</organism>
<dbReference type="InterPro" id="IPR033421">
    <property type="entry name" value="Rit1_DUSP-like"/>
</dbReference>
<dbReference type="EMBL" id="HBHM01001138">
    <property type="protein sequence ID" value="CAD9721583.1"/>
    <property type="molecule type" value="Transcribed_RNA"/>
</dbReference>
<dbReference type="PANTHER" id="PTHR31811">
    <property type="entry name" value="TRNA A64-2'-O-RIBOSYLPHOSPHATE TRANSFERASE"/>
    <property type="match status" value="1"/>
</dbReference>
<accession>A0A7S2T9V9</accession>
<dbReference type="GO" id="GO:0019988">
    <property type="term" value="P:charged-tRNA amino acid modification"/>
    <property type="evidence" value="ECO:0007669"/>
    <property type="project" value="InterPro"/>
</dbReference>
<feature type="domain" description="Rit1 DUSP-like" evidence="1">
    <location>
        <begin position="368"/>
        <end position="472"/>
    </location>
</feature>
<proteinExistence type="predicted"/>
<dbReference type="GO" id="GO:0005737">
    <property type="term" value="C:cytoplasm"/>
    <property type="evidence" value="ECO:0007669"/>
    <property type="project" value="TreeGrafter"/>
</dbReference>
<evidence type="ECO:0008006" key="4">
    <source>
        <dbReference type="Google" id="ProtNLM"/>
    </source>
</evidence>
<protein>
    <recommendedName>
        <fullName evidence="4">Initiator tRNA phosphoribosyl transferase</fullName>
    </recommendedName>
</protein>
<dbReference type="AlphaFoldDB" id="A0A7S2T9V9"/>
<dbReference type="InterPro" id="IPR033449">
    <property type="entry name" value="Rit1_N"/>
</dbReference>